<dbReference type="InterPro" id="IPR045735">
    <property type="entry name" value="Spore_III_AA_AAA+_ATPase"/>
</dbReference>
<feature type="compositionally biased region" description="Low complexity" evidence="3">
    <location>
        <begin position="968"/>
        <end position="982"/>
    </location>
</feature>
<feature type="region of interest" description="Disordered" evidence="3">
    <location>
        <begin position="803"/>
        <end position="846"/>
    </location>
</feature>
<feature type="region of interest" description="Disordered" evidence="3">
    <location>
        <begin position="395"/>
        <end position="435"/>
    </location>
</feature>
<accession>A0ABQ7HA17</accession>
<feature type="compositionally biased region" description="Low complexity" evidence="3">
    <location>
        <begin position="654"/>
        <end position="667"/>
    </location>
</feature>
<dbReference type="InterPro" id="IPR027417">
    <property type="entry name" value="P-loop_NTPase"/>
</dbReference>
<feature type="compositionally biased region" description="Polar residues" evidence="3">
    <location>
        <begin position="371"/>
        <end position="381"/>
    </location>
</feature>
<feature type="compositionally biased region" description="Basic and acidic residues" evidence="3">
    <location>
        <begin position="631"/>
        <end position="649"/>
    </location>
</feature>
<dbReference type="Gene3D" id="3.40.50.300">
    <property type="entry name" value="P-loop containing nucleotide triphosphate hydrolases"/>
    <property type="match status" value="1"/>
</dbReference>
<protein>
    <recommendedName>
        <fullName evidence="4">AAA+ ATPase domain-containing protein</fullName>
    </recommendedName>
</protein>
<dbReference type="EMBL" id="MU069439">
    <property type="protein sequence ID" value="KAF5843695.1"/>
    <property type="molecule type" value="Genomic_DNA"/>
</dbReference>
<feature type="region of interest" description="Disordered" evidence="3">
    <location>
        <begin position="181"/>
        <end position="203"/>
    </location>
</feature>
<dbReference type="PANTHER" id="PTHR20953">
    <property type="entry name" value="KINASE-RELATED"/>
    <property type="match status" value="1"/>
</dbReference>
<feature type="compositionally biased region" description="Polar residues" evidence="3">
    <location>
        <begin position="425"/>
        <end position="435"/>
    </location>
</feature>
<feature type="region of interest" description="Disordered" evidence="3">
    <location>
        <begin position="569"/>
        <end position="671"/>
    </location>
</feature>
<evidence type="ECO:0000259" key="4">
    <source>
        <dbReference type="SMART" id="SM00382"/>
    </source>
</evidence>
<keyword evidence="6" id="KW-1185">Reference proteome</keyword>
<feature type="domain" description="AAA+ ATPase" evidence="4">
    <location>
        <begin position="1176"/>
        <end position="1306"/>
    </location>
</feature>
<evidence type="ECO:0000256" key="3">
    <source>
        <dbReference type="SAM" id="MobiDB-lite"/>
    </source>
</evidence>
<evidence type="ECO:0000256" key="2">
    <source>
        <dbReference type="ARBA" id="ARBA00022840"/>
    </source>
</evidence>
<feature type="region of interest" description="Disordered" evidence="3">
    <location>
        <begin position="923"/>
        <end position="990"/>
    </location>
</feature>
<proteinExistence type="predicted"/>
<dbReference type="SUPFAM" id="SSF52540">
    <property type="entry name" value="P-loop containing nucleoside triphosphate hydrolases"/>
    <property type="match status" value="1"/>
</dbReference>
<dbReference type="Pfam" id="PF19568">
    <property type="entry name" value="Spore_III_AA"/>
    <property type="match status" value="1"/>
</dbReference>
<feature type="compositionally biased region" description="Basic and acidic residues" evidence="3">
    <location>
        <begin position="400"/>
        <end position="415"/>
    </location>
</feature>
<feature type="compositionally biased region" description="Pro residues" evidence="3">
    <location>
        <begin position="584"/>
        <end position="600"/>
    </location>
</feature>
<reference evidence="5" key="1">
    <citation type="submission" date="2017-08" db="EMBL/GenBank/DDBJ databases">
        <authorList>
            <person name="Polle J.E."/>
            <person name="Barry K."/>
            <person name="Cushman J."/>
            <person name="Schmutz J."/>
            <person name="Tran D."/>
            <person name="Hathwaick L.T."/>
            <person name="Yim W.C."/>
            <person name="Jenkins J."/>
            <person name="Mckie-Krisberg Z.M."/>
            <person name="Prochnik S."/>
            <person name="Lindquist E."/>
            <person name="Dockter R.B."/>
            <person name="Adam C."/>
            <person name="Molina H."/>
            <person name="Bunkerborg J."/>
            <person name="Jin E."/>
            <person name="Buchheim M."/>
            <person name="Magnuson J."/>
        </authorList>
    </citation>
    <scope>NUCLEOTIDE SEQUENCE</scope>
    <source>
        <strain evidence="5">CCAP 19/18</strain>
    </source>
</reference>
<organism evidence="5 6">
    <name type="scientific">Dunaliella salina</name>
    <name type="common">Green alga</name>
    <name type="synonym">Protococcus salinus</name>
    <dbReference type="NCBI Taxonomy" id="3046"/>
    <lineage>
        <taxon>Eukaryota</taxon>
        <taxon>Viridiplantae</taxon>
        <taxon>Chlorophyta</taxon>
        <taxon>core chlorophytes</taxon>
        <taxon>Chlorophyceae</taxon>
        <taxon>CS clade</taxon>
        <taxon>Chlamydomonadales</taxon>
        <taxon>Dunaliellaceae</taxon>
        <taxon>Dunaliella</taxon>
    </lineage>
</organism>
<evidence type="ECO:0000313" key="6">
    <source>
        <dbReference type="Proteomes" id="UP000815325"/>
    </source>
</evidence>
<feature type="compositionally biased region" description="Polar residues" evidence="3">
    <location>
        <begin position="834"/>
        <end position="844"/>
    </location>
</feature>
<comment type="caution">
    <text evidence="5">The sequence shown here is derived from an EMBL/GenBank/DDBJ whole genome shotgun (WGS) entry which is preliminary data.</text>
</comment>
<gene>
    <name evidence="5" type="ORF">DUNSADRAFT_10870</name>
</gene>
<evidence type="ECO:0000256" key="1">
    <source>
        <dbReference type="ARBA" id="ARBA00022741"/>
    </source>
</evidence>
<keyword evidence="1" id="KW-0547">Nucleotide-binding</keyword>
<keyword evidence="2" id="KW-0067">ATP-binding</keyword>
<dbReference type="PANTHER" id="PTHR20953:SF13">
    <property type="entry name" value="EXPRESSED PROTEIN"/>
    <property type="match status" value="1"/>
</dbReference>
<dbReference type="SMART" id="SM00382">
    <property type="entry name" value="AAA"/>
    <property type="match status" value="1"/>
</dbReference>
<feature type="region of interest" description="Disordered" evidence="3">
    <location>
        <begin position="342"/>
        <end position="381"/>
    </location>
</feature>
<dbReference type="CDD" id="cd00009">
    <property type="entry name" value="AAA"/>
    <property type="match status" value="1"/>
</dbReference>
<evidence type="ECO:0000313" key="5">
    <source>
        <dbReference type="EMBL" id="KAF5843695.1"/>
    </source>
</evidence>
<dbReference type="InterPro" id="IPR003593">
    <property type="entry name" value="AAA+_ATPase"/>
</dbReference>
<sequence>MLAKLYCGDEATVSVWDLARLLLKVSGVQAGWNGKEQRNQFGLAWTALYQDPAAFCRVRYHQVQLQPAFQQQLLARMAEVQPNPQHITPHPPQVLAAMERYKARLAAMGYKQTNSPPADSVPLFLPAPATAVPIPEVPKQQHSTQPSVAPSIGHEALYDQQGIEHHTKEENVEVLKTDLDQRPTQARPCQGSPQSQPLESSKPVEFQEDVDTALYTVLQQHFWGDEHAAVKRVAAEAAMLAKLCGREVAAVSRRSLAKICNAAGVQCEHIGATLLTDTAAFTKNFSSLGKKLVQLQPSFEQLLLARMAEMQSNPQQITPHPPKLLAAMEAYKAIVAAGVAKSKRTNSSARPADSVPPSPPASATSSPIPEVSQQQHNTQPSAAPAIGLKALYDQQGMKHSSKEDNVEELKAHPDQRPTLARPCQGSPQSQPHESSISVEYEGKLDAALYTVLQQHFWGDEHAAVKRVAAEAAMLAKLYCGDDATVQTTDLDQIFKTAGVQAAKFGTTLFKDSAAFCRLGVTEVQLQPAFEQQLLAIMAELQSNPQHITPHPPQLLTAMEAYKAWLAERGSKGKQTNSPARPADSAPPPLPTSATPSPNPQVPAEQREHSTQPSAALSTGLKALLDQQGTKHHSEEDTVEMPKADLDQRPTRARPCQGSPQSQPQESSKSVEYKGELDTALYSVLQQHFLEDEHAAVKRVAAEAAMLAKLHGGGDTATVSTEDLDRIFKMAGVQAEQFDPALSKDSAAFCKLGSYVQVQPAFEQQLMAGMAELKSNPQHITPHPPHLLAAMKAYRVILGASSFKGERTNSSSPPADSIFSFLQAPPRTSPIPEIAQQQHSTQPSAAPSIGHEALLDQQGTKHHSKEDIVELLKADPDHRPQQAMPRPKESLVHAAKDVERPLTFAQRHRAEANHLARKLSLFQADTQQGSTDGGKPPPFIELQMKIGPGFSPSYLPYTKDAPSQVQPGTSSSIPSPSESTSASQDDGPEAGLDEEAASVISLLPSRLQDQIQQMLQGQESTFNLSSSTIGSTLTEIHIDEGRPVKLRFRDRPSELLPIKIPVAEALSHLVGLKERFHLAQGGMQQDPDSVGGLMGARRLFGSDGRMALPGMLHRVSGMRDSMGNVYALTYRVGRHQPGLAGIFSDLLAQMCARRGMQLAGMNSDSDHEVQGHGRGPSINSILIMGPPGCGKTTLLRDMARLLSTDLQQEVNVVDTSSEIAGHSFVPHPCIGNARRFLVPDRQQQHQILLEAVQNHGPEVVIVDEIGTEQEVAAVSTISQRGVKMVGTAHGLDLQSLIKNPVLVKLVGGIQNVTYGDETAKKRGSYKVSLARRGAPVFSTLIEVLTKDTWRVHTNVAESVDKALASGMNVPNTEVRRLSGSTCLVRFETPKAAQQASGNMED</sequence>
<name>A0ABQ7HA17_DUNSA</name>
<dbReference type="Proteomes" id="UP000815325">
    <property type="component" value="Unassembled WGS sequence"/>
</dbReference>